<evidence type="ECO:0000256" key="4">
    <source>
        <dbReference type="ARBA" id="ARBA00022741"/>
    </source>
</evidence>
<evidence type="ECO:0000256" key="2">
    <source>
        <dbReference type="ARBA" id="ARBA00005983"/>
    </source>
</evidence>
<comment type="cofactor">
    <cofactor evidence="1">
        <name>Mg(2+)</name>
        <dbReference type="ChEBI" id="CHEBI:18420"/>
    </cofactor>
</comment>
<dbReference type="GO" id="GO:0016301">
    <property type="term" value="F:kinase activity"/>
    <property type="evidence" value="ECO:0007669"/>
    <property type="project" value="UniProtKB-KW"/>
</dbReference>
<evidence type="ECO:0000313" key="10">
    <source>
        <dbReference type="EMBL" id="CAA9485982.1"/>
    </source>
</evidence>
<keyword evidence="7" id="KW-0443">Lipid metabolism</keyword>
<proteinExistence type="inferred from homology"/>
<gene>
    <name evidence="10" type="ORF">AVDCRST_MAG17-477</name>
</gene>
<dbReference type="GO" id="GO:0008654">
    <property type="term" value="P:phospholipid biosynthetic process"/>
    <property type="evidence" value="ECO:0007669"/>
    <property type="project" value="UniProtKB-KW"/>
</dbReference>
<protein>
    <recommendedName>
        <fullName evidence="9">DAGKc domain-containing protein</fullName>
    </recommendedName>
</protein>
<dbReference type="InterPro" id="IPR045540">
    <property type="entry name" value="YegS/DAGK_C"/>
</dbReference>
<dbReference type="InterPro" id="IPR017438">
    <property type="entry name" value="ATP-NAD_kinase_N"/>
</dbReference>
<evidence type="ECO:0000256" key="3">
    <source>
        <dbReference type="ARBA" id="ARBA00022679"/>
    </source>
</evidence>
<accession>A0A6J4S039</accession>
<name>A0A6J4S039_9ACTN</name>
<feature type="domain" description="DAGKc" evidence="9">
    <location>
        <begin position="1"/>
        <end position="126"/>
    </location>
</feature>
<evidence type="ECO:0000256" key="8">
    <source>
        <dbReference type="ARBA" id="ARBA00023264"/>
    </source>
</evidence>
<dbReference type="Pfam" id="PF19279">
    <property type="entry name" value="YegS_C"/>
    <property type="match status" value="1"/>
</dbReference>
<keyword evidence="4" id="KW-0547">Nucleotide-binding</keyword>
<organism evidence="10">
    <name type="scientific">uncultured Solirubrobacterales bacterium</name>
    <dbReference type="NCBI Taxonomy" id="768556"/>
    <lineage>
        <taxon>Bacteria</taxon>
        <taxon>Bacillati</taxon>
        <taxon>Actinomycetota</taxon>
        <taxon>Thermoleophilia</taxon>
        <taxon>Solirubrobacterales</taxon>
        <taxon>environmental samples</taxon>
    </lineage>
</organism>
<keyword evidence="7" id="KW-0444">Lipid biosynthesis</keyword>
<dbReference type="Gene3D" id="3.40.50.10330">
    <property type="entry name" value="Probable inorganic polyphosphate/atp-NAD kinase, domain 1"/>
    <property type="match status" value="1"/>
</dbReference>
<dbReference type="Gene3D" id="2.60.200.40">
    <property type="match status" value="1"/>
</dbReference>
<dbReference type="PANTHER" id="PTHR12358">
    <property type="entry name" value="SPHINGOSINE KINASE"/>
    <property type="match status" value="1"/>
</dbReference>
<evidence type="ECO:0000256" key="6">
    <source>
        <dbReference type="ARBA" id="ARBA00022840"/>
    </source>
</evidence>
<evidence type="ECO:0000259" key="9">
    <source>
        <dbReference type="PROSITE" id="PS50146"/>
    </source>
</evidence>
<dbReference type="InterPro" id="IPR001206">
    <property type="entry name" value="Diacylglycerol_kinase_cat_dom"/>
</dbReference>
<keyword evidence="7" id="KW-0594">Phospholipid biosynthesis</keyword>
<dbReference type="Pfam" id="PF00781">
    <property type="entry name" value="DAGK_cat"/>
    <property type="match status" value="1"/>
</dbReference>
<sequence length="307" mass="31705">MVNPAASTYSPRLEKDVARELAGGFAVELVRTEEPGEAIAIGRAGAGDGTFSAVAVLGGDGAVNEVANGLAGSDVPLAPLPAGRTNVLCRSLGLPQNAREAAIALARAGGRLSTRRIDLGTVNGRAFTFFSGIGLSAMANRRLSGRGTTGRTLGGHLFLYEALAVAASYLRDPPRLGVTVEGRQDEIEGITLIVQNGHPLTYLGGRPLPLCEGAGLETGTLSLAVLRRGSLRAAATITPRIALGRGAAVLEREDVASVPSTSRARVRTLDGRPLALEVDGDYLGELEEVVYAVRPGALTVVVPRALT</sequence>
<dbReference type="GO" id="GO:0005524">
    <property type="term" value="F:ATP binding"/>
    <property type="evidence" value="ECO:0007669"/>
    <property type="project" value="UniProtKB-KW"/>
</dbReference>
<dbReference type="PANTHER" id="PTHR12358:SF54">
    <property type="entry name" value="SPHINGOSINE KINASE RELATED PROTEIN"/>
    <property type="match status" value="1"/>
</dbReference>
<keyword evidence="5" id="KW-0418">Kinase</keyword>
<evidence type="ECO:0000256" key="1">
    <source>
        <dbReference type="ARBA" id="ARBA00001946"/>
    </source>
</evidence>
<comment type="similarity">
    <text evidence="2">Belongs to the diacylglycerol/lipid kinase family.</text>
</comment>
<dbReference type="AlphaFoldDB" id="A0A6J4S039"/>
<keyword evidence="8" id="KW-1208">Phospholipid metabolism</keyword>
<dbReference type="PROSITE" id="PS50146">
    <property type="entry name" value="DAGK"/>
    <property type="match status" value="1"/>
</dbReference>
<evidence type="ECO:0000256" key="7">
    <source>
        <dbReference type="ARBA" id="ARBA00023209"/>
    </source>
</evidence>
<keyword evidence="6" id="KW-0067">ATP-binding</keyword>
<keyword evidence="3" id="KW-0808">Transferase</keyword>
<evidence type="ECO:0000256" key="5">
    <source>
        <dbReference type="ARBA" id="ARBA00022777"/>
    </source>
</evidence>
<dbReference type="InterPro" id="IPR016064">
    <property type="entry name" value="NAD/diacylglycerol_kinase_sf"/>
</dbReference>
<dbReference type="SUPFAM" id="SSF111331">
    <property type="entry name" value="NAD kinase/diacylglycerol kinase-like"/>
    <property type="match status" value="1"/>
</dbReference>
<dbReference type="EMBL" id="CADCVV010000034">
    <property type="protein sequence ID" value="CAA9485982.1"/>
    <property type="molecule type" value="Genomic_DNA"/>
</dbReference>
<reference evidence="10" key="1">
    <citation type="submission" date="2020-02" db="EMBL/GenBank/DDBJ databases">
        <authorList>
            <person name="Meier V. D."/>
        </authorList>
    </citation>
    <scope>NUCLEOTIDE SEQUENCE</scope>
    <source>
        <strain evidence="10">AVDCRST_MAG17</strain>
    </source>
</reference>
<dbReference type="InterPro" id="IPR050187">
    <property type="entry name" value="Lipid_Phosphate_FormReg"/>
</dbReference>